<sequence length="337" mass="37880">MSKNQFTEDKQGMVFSMDLMLALVIITVILGVSANALDVVGSKMEDYAYGNSLERITISGADMLVKTPGSPENWEELYDLGGVTPGLADMNASNVKTHADVLSIRKINRLKESYDELMVGHVIPSYYKSSMVIYPVNTSSEPIFVKNMGDNPDSTEIMVENRTVLCNYFDTSILVFINAQESFQLSQQKQLGEKCPHSGVNGNLSHSNVDYRNVKAGWICYPFRVNQTMLNSTDFYIMTDSDRVKDPSAVWEMDRPENLTENAQLFQNNPILVNGKIKEIMGNNSTVVLWLHVYSSGNPDKSFNTYLAGFPKGTPYEKVKVEYLAPQVCYFVFKVWV</sequence>
<evidence type="ECO:0000313" key="2">
    <source>
        <dbReference type="Proteomes" id="UP000007360"/>
    </source>
</evidence>
<dbReference type="OrthoDB" id="85914at2157"/>
<dbReference type="EMBL" id="AMPO01000001">
    <property type="protein sequence ID" value="EKF86814.1"/>
    <property type="molecule type" value="Genomic_DNA"/>
</dbReference>
<accession>K2REL3</accession>
<keyword evidence="2" id="KW-1185">Reference proteome</keyword>
<proteinExistence type="predicted"/>
<reference evidence="1 2" key="1">
    <citation type="journal article" date="2012" name="J. Bacteriol.">
        <title>Draft genome sequence of Methanobacterium formicicum DSM 3637, an archaebacterium isolated from the methane producer amoeba Pelomyxa palustris.</title>
        <authorList>
            <person name="Gutierrez G."/>
        </authorList>
    </citation>
    <scope>NUCLEOTIDE SEQUENCE [LARGE SCALE GENOMIC DNA]</scope>
    <source>
        <strain evidence="2">DSM 3637 / PP1</strain>
    </source>
</reference>
<protein>
    <submittedName>
        <fullName evidence="1">Uncharacterized protein</fullName>
    </submittedName>
</protein>
<dbReference type="PATRIC" id="fig|1204725.3.peg.193"/>
<gene>
    <name evidence="1" type="ORF">A994_00970</name>
</gene>
<name>K2REL3_METFP</name>
<dbReference type="AlphaFoldDB" id="K2REL3"/>
<dbReference type="RefSeq" id="WP_004029382.1">
    <property type="nucleotide sequence ID" value="NZ_AMPO01000001.1"/>
</dbReference>
<organism evidence="1 2">
    <name type="scientific">Methanobacterium formicicum (strain DSM 3637 / PP1)</name>
    <dbReference type="NCBI Taxonomy" id="1204725"/>
    <lineage>
        <taxon>Archaea</taxon>
        <taxon>Methanobacteriati</taxon>
        <taxon>Methanobacteriota</taxon>
        <taxon>Methanomada group</taxon>
        <taxon>Methanobacteria</taxon>
        <taxon>Methanobacteriales</taxon>
        <taxon>Methanobacteriaceae</taxon>
        <taxon>Methanobacterium</taxon>
    </lineage>
</organism>
<comment type="caution">
    <text evidence="1">The sequence shown here is derived from an EMBL/GenBank/DDBJ whole genome shotgun (WGS) entry which is preliminary data.</text>
</comment>
<evidence type="ECO:0000313" key="1">
    <source>
        <dbReference type="EMBL" id="EKF86814.1"/>
    </source>
</evidence>
<dbReference type="Proteomes" id="UP000007360">
    <property type="component" value="Unassembled WGS sequence"/>
</dbReference>